<evidence type="ECO:0000256" key="7">
    <source>
        <dbReference type="ARBA" id="ARBA00022989"/>
    </source>
</evidence>
<feature type="transmembrane region" description="Helical" evidence="12">
    <location>
        <begin position="34"/>
        <end position="54"/>
    </location>
</feature>
<reference evidence="15 16" key="2">
    <citation type="submission" date="2018-05" db="EMBL/GenBank/DDBJ databases">
        <authorList>
            <person name="Lanie J.A."/>
            <person name="Ng W.-L."/>
            <person name="Kazmierczak K.M."/>
            <person name="Andrzejewski T.M."/>
            <person name="Davidsen T.M."/>
            <person name="Wayne K.J."/>
            <person name="Tettelin H."/>
            <person name="Glass J.I."/>
            <person name="Rusch D."/>
            <person name="Podicherti R."/>
            <person name="Tsui H.-C.T."/>
            <person name="Winkler M.E."/>
        </authorList>
    </citation>
    <scope>NUCLEOTIDE SEQUENCE [LARGE SCALE GENOMIC DNA]</scope>
    <source>
        <strain evidence="15 16">C305</strain>
    </source>
</reference>
<evidence type="ECO:0000313" key="16">
    <source>
        <dbReference type="Proteomes" id="UP000245370"/>
    </source>
</evidence>
<accession>A0A2U2XBQ0</accession>
<dbReference type="HAMAP" id="MF_01916">
    <property type="entry name" value="Cardiolipin_synth_Cls"/>
    <property type="match status" value="1"/>
</dbReference>
<dbReference type="InterPro" id="IPR001736">
    <property type="entry name" value="PLipase_D/transphosphatidylase"/>
</dbReference>
<dbReference type="EMBL" id="QFRJ01000007">
    <property type="protein sequence ID" value="PWH85212.1"/>
    <property type="molecule type" value="Genomic_DNA"/>
</dbReference>
<dbReference type="NCBIfam" id="TIGR04265">
    <property type="entry name" value="bac_cardiolipin"/>
    <property type="match status" value="1"/>
</dbReference>
<evidence type="ECO:0000256" key="13">
    <source>
        <dbReference type="NCBIfam" id="TIGR04265"/>
    </source>
</evidence>
<dbReference type="RefSeq" id="WP_109359614.1">
    <property type="nucleotide sequence ID" value="NZ_QFRJ01000007.1"/>
</dbReference>
<evidence type="ECO:0000256" key="4">
    <source>
        <dbReference type="ARBA" id="ARBA00022679"/>
    </source>
</evidence>
<comment type="similarity">
    <text evidence="12">Belongs to the phospholipase D family. Cardiolipin synthase subfamily.</text>
</comment>
<comment type="subcellular location">
    <subcellularLocation>
        <location evidence="1 12">Cell membrane</location>
        <topology evidence="1 12">Multi-pass membrane protein</topology>
    </subcellularLocation>
</comment>
<dbReference type="InterPro" id="IPR030874">
    <property type="entry name" value="Cardiolipin_synth_Firmi"/>
</dbReference>
<feature type="transmembrane region" description="Helical" evidence="12">
    <location>
        <begin position="6"/>
        <end position="25"/>
    </location>
</feature>
<dbReference type="OrthoDB" id="9762009at2"/>
<dbReference type="EC" id="2.7.8.-" evidence="12 13"/>
<gene>
    <name evidence="15" type="primary">cls</name>
    <name evidence="15" type="ORF">DIT68_09730</name>
</gene>
<keyword evidence="4 12" id="KW-0808">Transferase</keyword>
<reference evidence="15 16" key="1">
    <citation type="submission" date="2018-05" db="EMBL/GenBank/DDBJ databases">
        <title>Brumimicrobium oceani sp. nov., isolated from coastal sediment.</title>
        <authorList>
            <person name="Kou Y."/>
        </authorList>
    </citation>
    <scope>NUCLEOTIDE SEQUENCE [LARGE SCALE GENOMIC DNA]</scope>
    <source>
        <strain evidence="15 16">C305</strain>
    </source>
</reference>
<feature type="active site" evidence="12">
    <location>
        <position position="403"/>
    </location>
</feature>
<dbReference type="InterPro" id="IPR025202">
    <property type="entry name" value="PLD-like_dom"/>
</dbReference>
<dbReference type="CDD" id="cd09112">
    <property type="entry name" value="PLDc_CLS_2"/>
    <property type="match status" value="1"/>
</dbReference>
<comment type="caution">
    <text evidence="15">The sequence shown here is derived from an EMBL/GenBank/DDBJ whole genome shotgun (WGS) entry which is preliminary data.</text>
</comment>
<evidence type="ECO:0000256" key="12">
    <source>
        <dbReference type="HAMAP-Rule" id="MF_01916"/>
    </source>
</evidence>
<dbReference type="AlphaFoldDB" id="A0A2U2XBQ0"/>
<protein>
    <recommendedName>
        <fullName evidence="12 13">Cardiolipin synthase</fullName>
        <shortName evidence="12">CL synthase</shortName>
        <ecNumber evidence="12 13">2.7.8.-</ecNumber>
    </recommendedName>
</protein>
<keyword evidence="3 12" id="KW-0444">Lipid biosynthesis</keyword>
<dbReference type="PROSITE" id="PS50035">
    <property type="entry name" value="PLD"/>
    <property type="match status" value="2"/>
</dbReference>
<dbReference type="SMART" id="SM00155">
    <property type="entry name" value="PLDc"/>
    <property type="match status" value="2"/>
</dbReference>
<keyword evidence="9 12" id="KW-0472">Membrane</keyword>
<dbReference type="GO" id="GO:0008808">
    <property type="term" value="F:cardiolipin synthase activity"/>
    <property type="evidence" value="ECO:0007669"/>
    <property type="project" value="UniProtKB-UniRule"/>
</dbReference>
<dbReference type="Pfam" id="PF13396">
    <property type="entry name" value="PLDc_N"/>
    <property type="match status" value="1"/>
</dbReference>
<evidence type="ECO:0000256" key="3">
    <source>
        <dbReference type="ARBA" id="ARBA00022516"/>
    </source>
</evidence>
<comment type="function">
    <text evidence="12">Catalyzes the reversible phosphatidyl group transfer from one phosphatidylglycerol molecule to another to form cardiolipin (CL) (diphosphatidylglycerol) and glycerol.</text>
</comment>
<keyword evidence="11 12" id="KW-1208">Phospholipid metabolism</keyword>
<feature type="active site" evidence="12">
    <location>
        <position position="229"/>
    </location>
</feature>
<evidence type="ECO:0000256" key="2">
    <source>
        <dbReference type="ARBA" id="ARBA00022475"/>
    </source>
</evidence>
<dbReference type="GO" id="GO:0005886">
    <property type="term" value="C:plasma membrane"/>
    <property type="evidence" value="ECO:0007669"/>
    <property type="project" value="UniProtKB-SubCell"/>
</dbReference>
<dbReference type="Pfam" id="PF13091">
    <property type="entry name" value="PLDc_2"/>
    <property type="match status" value="2"/>
</dbReference>
<organism evidence="15 16">
    <name type="scientific">Brumimicrobium oceani</name>
    <dbReference type="NCBI Taxonomy" id="2100725"/>
    <lineage>
        <taxon>Bacteria</taxon>
        <taxon>Pseudomonadati</taxon>
        <taxon>Bacteroidota</taxon>
        <taxon>Flavobacteriia</taxon>
        <taxon>Flavobacteriales</taxon>
        <taxon>Crocinitomicaceae</taxon>
        <taxon>Brumimicrobium</taxon>
    </lineage>
</organism>
<feature type="active site" evidence="12">
    <location>
        <position position="222"/>
    </location>
</feature>
<keyword evidence="7 12" id="KW-1133">Transmembrane helix</keyword>
<dbReference type="Proteomes" id="UP000245370">
    <property type="component" value="Unassembled WGS sequence"/>
</dbReference>
<keyword evidence="10 12" id="KW-0594">Phospholipid biosynthesis</keyword>
<dbReference type="InterPro" id="IPR022924">
    <property type="entry name" value="Cardiolipin_synthase"/>
</dbReference>
<evidence type="ECO:0000313" key="15">
    <source>
        <dbReference type="EMBL" id="PWH85212.1"/>
    </source>
</evidence>
<feature type="active site" evidence="12">
    <location>
        <position position="410"/>
    </location>
</feature>
<evidence type="ECO:0000256" key="11">
    <source>
        <dbReference type="ARBA" id="ARBA00023264"/>
    </source>
</evidence>
<dbReference type="SUPFAM" id="SSF56024">
    <property type="entry name" value="Phospholipase D/nuclease"/>
    <property type="match status" value="2"/>
</dbReference>
<proteinExistence type="inferred from homology"/>
<feature type="domain" description="PLD phosphodiesterase" evidence="14">
    <location>
        <begin position="398"/>
        <end position="425"/>
    </location>
</feature>
<dbReference type="GO" id="GO:0032049">
    <property type="term" value="P:cardiolipin biosynthetic process"/>
    <property type="evidence" value="ECO:0007669"/>
    <property type="project" value="UniProtKB-UniRule"/>
</dbReference>
<keyword evidence="2 12" id="KW-1003">Cell membrane</keyword>
<dbReference type="CDD" id="cd09110">
    <property type="entry name" value="PLDc_CLS_1"/>
    <property type="match status" value="1"/>
</dbReference>
<evidence type="ECO:0000256" key="1">
    <source>
        <dbReference type="ARBA" id="ARBA00004651"/>
    </source>
</evidence>
<name>A0A2U2XBQ0_9FLAO</name>
<evidence type="ECO:0000256" key="8">
    <source>
        <dbReference type="ARBA" id="ARBA00023098"/>
    </source>
</evidence>
<evidence type="ECO:0000256" key="10">
    <source>
        <dbReference type="ARBA" id="ARBA00023209"/>
    </source>
</evidence>
<feature type="active site" evidence="12">
    <location>
        <position position="224"/>
    </location>
</feature>
<evidence type="ECO:0000256" key="9">
    <source>
        <dbReference type="ARBA" id="ARBA00023136"/>
    </source>
</evidence>
<keyword evidence="8 12" id="KW-0443">Lipid metabolism</keyword>
<dbReference type="PANTHER" id="PTHR21248:SF22">
    <property type="entry name" value="PHOSPHOLIPASE D"/>
    <property type="match status" value="1"/>
</dbReference>
<feature type="domain" description="PLD phosphodiesterase" evidence="14">
    <location>
        <begin position="217"/>
        <end position="244"/>
    </location>
</feature>
<evidence type="ECO:0000259" key="14">
    <source>
        <dbReference type="PROSITE" id="PS50035"/>
    </source>
</evidence>
<feature type="active site" evidence="12">
    <location>
        <position position="405"/>
    </location>
</feature>
<sequence length="485" mass="55425">MWIAWWAIQIIYAVIVIAVSIRIIYDTQSSSKTLAYLLFVILVPVLGIIFYLSIGINYRKRKMYSKKLIKDAELSAKLKNQVLEYAKSTYMNSKPLLKDYKKLINMITTDTSSSISDNNRVKLLLNGEKMFPEALESMSNAKHHIHIQFYIFENDIIGNQIVDLLIEKAQEGVEVRFIYDDFGSKAVRGKLHKKMEAGGVKVFPFSKIVFIYLANRMNYRNHRKIIIVDGKEAFVGGINVSDKYINHPEAHQMYWRDTHIQLNGHSVYFLQHTFLCDWNFCANDEVTPSDKYFPPPESFTLNDNKIVQIVASGPDSPTPTILYSLLQAINLAKEEVLITTPYFIPGESMIEAIAVAALGGVKIKLLVPGKSDSKIVSIASRFYFSELLRAGVEIYLYQKGFVHAKTMVVDDRVAIVGTANMDYRSFDLNFEVNAIVYDEETTAELKAAFYQDLQESEKIIPEEWYNRSKRAKLLERTVRLGSPLL</sequence>
<keyword evidence="6" id="KW-0677">Repeat</keyword>
<evidence type="ECO:0000256" key="6">
    <source>
        <dbReference type="ARBA" id="ARBA00022737"/>
    </source>
</evidence>
<dbReference type="Gene3D" id="3.30.870.10">
    <property type="entry name" value="Endonuclease Chain A"/>
    <property type="match status" value="2"/>
</dbReference>
<evidence type="ECO:0000256" key="5">
    <source>
        <dbReference type="ARBA" id="ARBA00022692"/>
    </source>
</evidence>
<dbReference type="PANTHER" id="PTHR21248">
    <property type="entry name" value="CARDIOLIPIN SYNTHASE"/>
    <property type="match status" value="1"/>
</dbReference>
<keyword evidence="5 12" id="KW-0812">Transmembrane</keyword>
<comment type="catalytic activity">
    <reaction evidence="12">
        <text>2 a 1,2-diacyl-sn-glycero-3-phospho-(1'-sn-glycerol) = a cardiolipin + glycerol</text>
        <dbReference type="Rhea" id="RHEA:31451"/>
        <dbReference type="ChEBI" id="CHEBI:17754"/>
        <dbReference type="ChEBI" id="CHEBI:62237"/>
        <dbReference type="ChEBI" id="CHEBI:64716"/>
    </reaction>
</comment>
<keyword evidence="16" id="KW-1185">Reference proteome</keyword>
<dbReference type="InterPro" id="IPR027379">
    <property type="entry name" value="CLS_N"/>
</dbReference>